<keyword evidence="3" id="KW-1185">Reference proteome</keyword>
<dbReference type="EMBL" id="JARIHO010000031">
    <property type="protein sequence ID" value="KAJ7336265.1"/>
    <property type="molecule type" value="Genomic_DNA"/>
</dbReference>
<evidence type="ECO:0000313" key="2">
    <source>
        <dbReference type="EMBL" id="KAJ7336265.1"/>
    </source>
</evidence>
<evidence type="ECO:0000313" key="3">
    <source>
        <dbReference type="Proteomes" id="UP001218218"/>
    </source>
</evidence>
<sequence length="69" mass="7406">MVIVVMICVCVLPSFIWLGVYLIVPGLYANSFLASLNSREKLRAMNDSLPISTWNFAAGLSSGPKSSVG</sequence>
<dbReference type="InterPro" id="IPR045339">
    <property type="entry name" value="DUF6534"/>
</dbReference>
<gene>
    <name evidence="2" type="ORF">DFH08DRAFT_878284</name>
</gene>
<name>A0AAD6ZRN7_9AGAR</name>
<feature type="domain" description="DUF6534" evidence="1">
    <location>
        <begin position="4"/>
        <end position="40"/>
    </location>
</feature>
<accession>A0AAD6ZRN7</accession>
<comment type="caution">
    <text evidence="2">The sequence shown here is derived from an EMBL/GenBank/DDBJ whole genome shotgun (WGS) entry which is preliminary data.</text>
</comment>
<protein>
    <recommendedName>
        <fullName evidence="1">DUF6534 domain-containing protein</fullName>
    </recommendedName>
</protein>
<proteinExistence type="predicted"/>
<feature type="non-terminal residue" evidence="2">
    <location>
        <position position="69"/>
    </location>
</feature>
<evidence type="ECO:0000259" key="1">
    <source>
        <dbReference type="Pfam" id="PF20152"/>
    </source>
</evidence>
<organism evidence="2 3">
    <name type="scientific">Mycena albidolilacea</name>
    <dbReference type="NCBI Taxonomy" id="1033008"/>
    <lineage>
        <taxon>Eukaryota</taxon>
        <taxon>Fungi</taxon>
        <taxon>Dikarya</taxon>
        <taxon>Basidiomycota</taxon>
        <taxon>Agaricomycotina</taxon>
        <taxon>Agaricomycetes</taxon>
        <taxon>Agaricomycetidae</taxon>
        <taxon>Agaricales</taxon>
        <taxon>Marasmiineae</taxon>
        <taxon>Mycenaceae</taxon>
        <taxon>Mycena</taxon>
    </lineage>
</organism>
<dbReference type="Proteomes" id="UP001218218">
    <property type="component" value="Unassembled WGS sequence"/>
</dbReference>
<dbReference type="AlphaFoldDB" id="A0AAD6ZRN7"/>
<reference evidence="2" key="1">
    <citation type="submission" date="2023-03" db="EMBL/GenBank/DDBJ databases">
        <title>Massive genome expansion in bonnet fungi (Mycena s.s.) driven by repeated elements and novel gene families across ecological guilds.</title>
        <authorList>
            <consortium name="Lawrence Berkeley National Laboratory"/>
            <person name="Harder C.B."/>
            <person name="Miyauchi S."/>
            <person name="Viragh M."/>
            <person name="Kuo A."/>
            <person name="Thoen E."/>
            <person name="Andreopoulos B."/>
            <person name="Lu D."/>
            <person name="Skrede I."/>
            <person name="Drula E."/>
            <person name="Henrissat B."/>
            <person name="Morin E."/>
            <person name="Kohler A."/>
            <person name="Barry K."/>
            <person name="LaButti K."/>
            <person name="Morin E."/>
            <person name="Salamov A."/>
            <person name="Lipzen A."/>
            <person name="Mereny Z."/>
            <person name="Hegedus B."/>
            <person name="Baldrian P."/>
            <person name="Stursova M."/>
            <person name="Weitz H."/>
            <person name="Taylor A."/>
            <person name="Grigoriev I.V."/>
            <person name="Nagy L.G."/>
            <person name="Martin F."/>
            <person name="Kauserud H."/>
        </authorList>
    </citation>
    <scope>NUCLEOTIDE SEQUENCE</scope>
    <source>
        <strain evidence="2">CBHHK002</strain>
    </source>
</reference>
<dbReference type="Pfam" id="PF20152">
    <property type="entry name" value="DUF6534"/>
    <property type="match status" value="1"/>
</dbReference>